<evidence type="ECO:0000313" key="3">
    <source>
        <dbReference type="Proteomes" id="UP000193920"/>
    </source>
</evidence>
<organism evidence="2 3">
    <name type="scientific">Neocallimastix californiae</name>
    <dbReference type="NCBI Taxonomy" id="1754190"/>
    <lineage>
        <taxon>Eukaryota</taxon>
        <taxon>Fungi</taxon>
        <taxon>Fungi incertae sedis</taxon>
        <taxon>Chytridiomycota</taxon>
        <taxon>Chytridiomycota incertae sedis</taxon>
        <taxon>Neocallimastigomycetes</taxon>
        <taxon>Neocallimastigales</taxon>
        <taxon>Neocallimastigaceae</taxon>
        <taxon>Neocallimastix</taxon>
    </lineage>
</organism>
<name>A0A1Y2FE48_9FUNG</name>
<feature type="non-terminal residue" evidence="2">
    <location>
        <position position="1"/>
    </location>
</feature>
<gene>
    <name evidence="2" type="ORF">LY90DRAFT_697752</name>
</gene>
<sequence length="191" mass="21971">MRNKKQKESNNETPKEDNCEPFPPFKPDRPISELKDPVEACEEYLNSLSRLKYKSPNETYGKNNNNFMPTFPFFVSPTLVSEDYFISNNPDTSIEIMTEHPDSEFENNNKPKELDESLRPTSVISSASEIEEKNSDISISIQPTETEENNSNINNNNQPSENEENTSQISIQVKEEESTTMDNLKDEHKNQ</sequence>
<dbReference type="Proteomes" id="UP000193920">
    <property type="component" value="Unassembled WGS sequence"/>
</dbReference>
<feature type="compositionally biased region" description="Basic and acidic residues" evidence="1">
    <location>
        <begin position="1"/>
        <end position="18"/>
    </location>
</feature>
<feature type="compositionally biased region" description="Basic and acidic residues" evidence="1">
    <location>
        <begin position="97"/>
        <end position="118"/>
    </location>
</feature>
<feature type="compositionally biased region" description="Polar residues" evidence="1">
    <location>
        <begin position="119"/>
        <end position="128"/>
    </location>
</feature>
<feature type="region of interest" description="Disordered" evidence="1">
    <location>
        <begin position="95"/>
        <end position="191"/>
    </location>
</feature>
<feature type="compositionally biased region" description="Low complexity" evidence="1">
    <location>
        <begin position="149"/>
        <end position="160"/>
    </location>
</feature>
<evidence type="ECO:0000256" key="1">
    <source>
        <dbReference type="SAM" id="MobiDB-lite"/>
    </source>
</evidence>
<keyword evidence="3" id="KW-1185">Reference proteome</keyword>
<feature type="compositionally biased region" description="Basic and acidic residues" evidence="1">
    <location>
        <begin position="173"/>
        <end position="191"/>
    </location>
</feature>
<dbReference type="EMBL" id="MCOG01000011">
    <property type="protein sequence ID" value="ORY81115.1"/>
    <property type="molecule type" value="Genomic_DNA"/>
</dbReference>
<comment type="caution">
    <text evidence="2">The sequence shown here is derived from an EMBL/GenBank/DDBJ whole genome shotgun (WGS) entry which is preliminary data.</text>
</comment>
<accession>A0A1Y2FE48</accession>
<evidence type="ECO:0000313" key="2">
    <source>
        <dbReference type="EMBL" id="ORY81115.1"/>
    </source>
</evidence>
<feature type="region of interest" description="Disordered" evidence="1">
    <location>
        <begin position="1"/>
        <end position="33"/>
    </location>
</feature>
<reference evidence="2 3" key="1">
    <citation type="submission" date="2016-08" db="EMBL/GenBank/DDBJ databases">
        <title>A Parts List for Fungal Cellulosomes Revealed by Comparative Genomics.</title>
        <authorList>
            <consortium name="DOE Joint Genome Institute"/>
            <person name="Haitjema C.H."/>
            <person name="Gilmore S.P."/>
            <person name="Henske J.K."/>
            <person name="Solomon K.V."/>
            <person name="De Groot R."/>
            <person name="Kuo A."/>
            <person name="Mondo S.J."/>
            <person name="Salamov A.A."/>
            <person name="Labutti K."/>
            <person name="Zhao Z."/>
            <person name="Chiniquy J."/>
            <person name="Barry K."/>
            <person name="Brewer H.M."/>
            <person name="Purvine S.O."/>
            <person name="Wright A.T."/>
            <person name="Boxma B."/>
            <person name="Van Alen T."/>
            <person name="Hackstein J.H."/>
            <person name="Baker S.E."/>
            <person name="Grigoriev I.V."/>
            <person name="O'Malley M.A."/>
        </authorList>
    </citation>
    <scope>NUCLEOTIDE SEQUENCE [LARGE SCALE GENOMIC DNA]</scope>
    <source>
        <strain evidence="2 3">G1</strain>
    </source>
</reference>
<proteinExistence type="predicted"/>
<protein>
    <submittedName>
        <fullName evidence="2">Uncharacterized protein</fullName>
    </submittedName>
</protein>
<dbReference type="AlphaFoldDB" id="A0A1Y2FE48"/>